<keyword evidence="4" id="KW-1185">Reference proteome</keyword>
<evidence type="ECO:0000256" key="1">
    <source>
        <dbReference type="SAM" id="MobiDB-lite"/>
    </source>
</evidence>
<keyword evidence="2" id="KW-0472">Membrane</keyword>
<accession>A0A1G7SA51</accession>
<feature type="transmembrane region" description="Helical" evidence="2">
    <location>
        <begin position="68"/>
        <end position="86"/>
    </location>
</feature>
<dbReference type="RefSeq" id="WP_092525471.1">
    <property type="nucleotide sequence ID" value="NZ_FNCI01000006.1"/>
</dbReference>
<feature type="transmembrane region" description="Helical" evidence="2">
    <location>
        <begin position="40"/>
        <end position="62"/>
    </location>
</feature>
<dbReference type="AlphaFoldDB" id="A0A1G7SA51"/>
<dbReference type="OrthoDB" id="5298497at2"/>
<dbReference type="EMBL" id="FNCI01000006">
    <property type="protein sequence ID" value="SDG19060.1"/>
    <property type="molecule type" value="Genomic_DNA"/>
</dbReference>
<keyword evidence="2" id="KW-1133">Transmembrane helix</keyword>
<evidence type="ECO:0000313" key="3">
    <source>
        <dbReference type="EMBL" id="SDG19060.1"/>
    </source>
</evidence>
<evidence type="ECO:0000256" key="2">
    <source>
        <dbReference type="SAM" id="Phobius"/>
    </source>
</evidence>
<gene>
    <name evidence="3" type="ORF">SAMN05216571_10610</name>
</gene>
<dbReference type="STRING" id="284577.SAMN05216571_10610"/>
<dbReference type="Proteomes" id="UP000198641">
    <property type="component" value="Unassembled WGS sequence"/>
</dbReference>
<feature type="region of interest" description="Disordered" evidence="1">
    <location>
        <begin position="216"/>
        <end position="240"/>
    </location>
</feature>
<dbReference type="PANTHER" id="PTHR34351:SF1">
    <property type="entry name" value="SLR1927 PROTEIN"/>
    <property type="match status" value="1"/>
</dbReference>
<protein>
    <submittedName>
        <fullName evidence="3">Uncharacterized conserved protein, DUF58 family, contains vWF domain</fullName>
    </submittedName>
</protein>
<name>A0A1G7SA51_9GAMM</name>
<reference evidence="3 4" key="1">
    <citation type="submission" date="2016-10" db="EMBL/GenBank/DDBJ databases">
        <authorList>
            <person name="de Groot N.N."/>
        </authorList>
    </citation>
    <scope>NUCLEOTIDE SEQUENCE [LARGE SCALE GENOMIC DNA]</scope>
    <source>
        <strain evidence="3 4">BH539</strain>
    </source>
</reference>
<sequence>MSKRGAPLAGPLTRGWARLRAWSWSRRSTATETPLSQHRLFVVPTGFGLAWAGLIVILFLFGTNYQNNLAYGLAFWLLAIALVALVRGWRNLLGVRVTITPEGEAFAGDEARLRVTLAASRDRQALAVCLGRRLGRRAGRSRTRRSEREGRCAVADLVDGEASLTIGWPVTLRGDQPLPRLRLESDWPLGLVRALAWVESPETLLVYPRPWSSRDPAMAASRPLDESSPPSATPKTPRDTQEFAGLKRYVPGDAPSRLAWKQWSRTGVLATKHFSEPPVAPTWLDYAAVTGDVETRLSWLCYQVNAYHGRGEPFGLRLPGLTLPPASGSVQRRRALSALARFSLPGSESTGTVHDGLDDAVDDSASANGAFAPATGVTAGDARQEGA</sequence>
<dbReference type="PANTHER" id="PTHR34351">
    <property type="entry name" value="SLR1927 PROTEIN-RELATED"/>
    <property type="match status" value="1"/>
</dbReference>
<evidence type="ECO:0000313" key="4">
    <source>
        <dbReference type="Proteomes" id="UP000198641"/>
    </source>
</evidence>
<feature type="region of interest" description="Disordered" evidence="1">
    <location>
        <begin position="368"/>
        <end position="387"/>
    </location>
</feature>
<proteinExistence type="predicted"/>
<organism evidence="3 4">
    <name type="scientific">Onishia taeanensis</name>
    <dbReference type="NCBI Taxonomy" id="284577"/>
    <lineage>
        <taxon>Bacteria</taxon>
        <taxon>Pseudomonadati</taxon>
        <taxon>Pseudomonadota</taxon>
        <taxon>Gammaproteobacteria</taxon>
        <taxon>Oceanospirillales</taxon>
        <taxon>Halomonadaceae</taxon>
        <taxon>Onishia</taxon>
    </lineage>
</organism>
<keyword evidence="2" id="KW-0812">Transmembrane</keyword>